<dbReference type="PANTHER" id="PTHR13174:SF3">
    <property type="entry name" value="D-GLUCURONYL C5-EPIMERASE"/>
    <property type="match status" value="1"/>
</dbReference>
<dbReference type="EC" id="5.1.3.17" evidence="6"/>
<feature type="domain" description="D-glucuronyl C5-epimerase C-terminal" evidence="15">
    <location>
        <begin position="414"/>
        <end position="604"/>
    </location>
</feature>
<organism evidence="17 18">
    <name type="scientific">Branchiostoma lanceolatum</name>
    <name type="common">Common lancelet</name>
    <name type="synonym">Amphioxus lanceolatum</name>
    <dbReference type="NCBI Taxonomy" id="7740"/>
    <lineage>
        <taxon>Eukaryota</taxon>
        <taxon>Metazoa</taxon>
        <taxon>Chordata</taxon>
        <taxon>Cephalochordata</taxon>
        <taxon>Leptocardii</taxon>
        <taxon>Amphioxiformes</taxon>
        <taxon>Branchiostomatidae</taxon>
        <taxon>Branchiostoma</taxon>
    </lineage>
</organism>
<evidence type="ECO:0000256" key="7">
    <source>
        <dbReference type="ARBA" id="ARBA00022692"/>
    </source>
</evidence>
<evidence type="ECO:0000256" key="6">
    <source>
        <dbReference type="ARBA" id="ARBA00012087"/>
    </source>
</evidence>
<dbReference type="UniPathway" id="UPA00862"/>
<protein>
    <recommendedName>
        <fullName evidence="6">heparosan-N-sulfate-glucuronate 5-epimerase</fullName>
        <ecNumber evidence="6">5.1.3.17</ecNumber>
    </recommendedName>
</protein>
<keyword evidence="7 14" id="KW-0812">Transmembrane</keyword>
<keyword evidence="10 14" id="KW-0472">Membrane</keyword>
<comment type="pathway">
    <text evidence="3">Glycan metabolism; heparin biosynthesis.</text>
</comment>
<dbReference type="InterPro" id="IPR039721">
    <property type="entry name" value="C5-epimerase"/>
</dbReference>
<feature type="region of interest" description="Disordered" evidence="13">
    <location>
        <begin position="36"/>
        <end position="60"/>
    </location>
</feature>
<evidence type="ECO:0000313" key="18">
    <source>
        <dbReference type="Proteomes" id="UP000838412"/>
    </source>
</evidence>
<dbReference type="GO" id="GO:0005794">
    <property type="term" value="C:Golgi apparatus"/>
    <property type="evidence" value="ECO:0007669"/>
    <property type="project" value="TreeGrafter"/>
</dbReference>
<keyword evidence="11" id="KW-0413">Isomerase</keyword>
<evidence type="ECO:0000256" key="11">
    <source>
        <dbReference type="ARBA" id="ARBA00023235"/>
    </source>
</evidence>
<evidence type="ECO:0000256" key="3">
    <source>
        <dbReference type="ARBA" id="ARBA00004841"/>
    </source>
</evidence>
<comment type="catalytic activity">
    <reaction evidence="1">
        <text>[heparosan-N-sulfate](n) = [heparan-N-sulfate](n)</text>
        <dbReference type="Rhea" id="RHEA:20197"/>
        <dbReference type="Rhea" id="RHEA-COMP:9556"/>
        <dbReference type="Rhea" id="RHEA-COMP:9557"/>
        <dbReference type="ChEBI" id="CHEBI:58041"/>
        <dbReference type="ChEBI" id="CHEBI:58287"/>
        <dbReference type="EC" id="5.1.3.17"/>
    </reaction>
</comment>
<dbReference type="GO" id="GO:0047464">
    <property type="term" value="F:heparosan-N-sulfate-glucuronate 5-epimerase activity"/>
    <property type="evidence" value="ECO:0007669"/>
    <property type="project" value="UniProtKB-EC"/>
</dbReference>
<dbReference type="Pfam" id="PF06662">
    <property type="entry name" value="C5-epim_C"/>
    <property type="match status" value="1"/>
</dbReference>
<dbReference type="Proteomes" id="UP000838412">
    <property type="component" value="Chromosome 11"/>
</dbReference>
<evidence type="ECO:0000256" key="9">
    <source>
        <dbReference type="ARBA" id="ARBA00022989"/>
    </source>
</evidence>
<dbReference type="AlphaFoldDB" id="A0A8J9YR02"/>
<evidence type="ECO:0000256" key="1">
    <source>
        <dbReference type="ARBA" id="ARBA00000434"/>
    </source>
</evidence>
<dbReference type="OrthoDB" id="5914444at2759"/>
<evidence type="ECO:0000256" key="13">
    <source>
        <dbReference type="SAM" id="MobiDB-lite"/>
    </source>
</evidence>
<evidence type="ECO:0000256" key="5">
    <source>
        <dbReference type="ARBA" id="ARBA00005584"/>
    </source>
</evidence>
<feature type="compositionally biased region" description="Basic and acidic residues" evidence="13">
    <location>
        <begin position="36"/>
        <end position="56"/>
    </location>
</feature>
<reference evidence="17" key="1">
    <citation type="submission" date="2022-01" db="EMBL/GenBank/DDBJ databases">
        <authorList>
            <person name="Braso-Vives M."/>
        </authorList>
    </citation>
    <scope>NUCLEOTIDE SEQUENCE</scope>
</reference>
<dbReference type="Pfam" id="PF21174">
    <property type="entry name" value="Glce_b_sandwich"/>
    <property type="match status" value="1"/>
</dbReference>
<proteinExistence type="inferred from homology"/>
<evidence type="ECO:0000259" key="16">
    <source>
        <dbReference type="Pfam" id="PF21174"/>
    </source>
</evidence>
<dbReference type="PANTHER" id="PTHR13174">
    <property type="entry name" value="D-GLUCURONYL C5-EPIMERASE"/>
    <property type="match status" value="1"/>
</dbReference>
<accession>A0A8J9YR02</accession>
<evidence type="ECO:0000256" key="10">
    <source>
        <dbReference type="ARBA" id="ARBA00023136"/>
    </source>
</evidence>
<name>A0A8J9YR02_BRALA</name>
<comment type="pathway">
    <text evidence="4">Glycan metabolism; heparan sulfate biosynthesis.</text>
</comment>
<keyword evidence="9 14" id="KW-1133">Transmembrane helix</keyword>
<evidence type="ECO:0000256" key="8">
    <source>
        <dbReference type="ARBA" id="ARBA00022968"/>
    </source>
</evidence>
<evidence type="ECO:0000256" key="14">
    <source>
        <dbReference type="SAM" id="Phobius"/>
    </source>
</evidence>
<dbReference type="GO" id="GO:0015012">
    <property type="term" value="P:heparan sulfate proteoglycan biosynthetic process"/>
    <property type="evidence" value="ECO:0007669"/>
    <property type="project" value="InterPro"/>
</dbReference>
<comment type="similarity">
    <text evidence="5">Belongs to the D-glucuronyl C5-epimerase family.</text>
</comment>
<comment type="subcellular location">
    <subcellularLocation>
        <location evidence="12">Endomembrane system</location>
        <topology evidence="12">Single-pass membrane protein</topology>
    </subcellularLocation>
    <subcellularLocation>
        <location evidence="2">Membrane</location>
        <topology evidence="2">Single-pass type II membrane protein</topology>
    </subcellularLocation>
</comment>
<evidence type="ECO:0000259" key="15">
    <source>
        <dbReference type="Pfam" id="PF06662"/>
    </source>
</evidence>
<feature type="transmembrane region" description="Helical" evidence="14">
    <location>
        <begin position="12"/>
        <end position="29"/>
    </location>
</feature>
<keyword evidence="18" id="KW-1185">Reference proteome</keyword>
<dbReference type="InterPro" id="IPR010598">
    <property type="entry name" value="C5-epim_C"/>
</dbReference>
<evidence type="ECO:0000256" key="4">
    <source>
        <dbReference type="ARBA" id="ARBA00005093"/>
    </source>
</evidence>
<evidence type="ECO:0000313" key="17">
    <source>
        <dbReference type="EMBL" id="CAH1239297.1"/>
    </source>
</evidence>
<gene>
    <name evidence="17" type="primary">GLCE</name>
    <name evidence="17" type="ORF">BLAG_LOCUS3641</name>
</gene>
<dbReference type="EMBL" id="OV696696">
    <property type="protein sequence ID" value="CAH1239297.1"/>
    <property type="molecule type" value="Genomic_DNA"/>
</dbReference>
<evidence type="ECO:0000256" key="12">
    <source>
        <dbReference type="ARBA" id="ARBA00037847"/>
    </source>
</evidence>
<evidence type="ECO:0000256" key="2">
    <source>
        <dbReference type="ARBA" id="ARBA00004606"/>
    </source>
</evidence>
<dbReference type="GO" id="GO:0030210">
    <property type="term" value="P:heparin proteoglycan biosynthetic process"/>
    <property type="evidence" value="ECO:0007669"/>
    <property type="project" value="UniProtKB-UniPathway"/>
</dbReference>
<keyword evidence="8" id="KW-0735">Signal-anchor</keyword>
<sequence length="615" mass="69326">MRLLSSRTNFKALWLVTFIFCGLSVTFWTRQCPEETQRTPVARGDRDYYDSDKPNPDDLPAIHAPPHHLSILTADSEQLNSNLANSDLANSNLGPGRHKYQPMECLINDEYSIECRRENDEVYVPFSFLEKYFEVSGRLAEYDGYDRFEWQHSYSKIYQPRGPYSPTGIFMSFENYNVEIRDRVKAISGLEGVPVSTQWGPDPYFYPIQIAQFGLSHYSKNLTEKEPRVTVFERGDGQVRARWESPGKLSQVESVSDKGCSCRVLQFSTDALPPGSGPTLMLGATSDQILSFHIKFSPSAVVSNVSVVVDTSYKKQYILHYTSSKELISARGTNIYYGLGPRADWSLVTRDLLCDLRKGVGLSNSKSVKKTKITIKRVSKVVLQGKGRISNITMATSSHIPQFFDAADWFVRNQDDGGGWPINVVRKLVDGMQELPPGWYSAMAQGQAMSTLTRAFGRTSDRRYLDAALRGTRPFRVPSENGGVLAVFMDRHRWYEEYPTTPSSFVLNGFIYSLIGLYDLQQAAPPGEGKEAAELFAEGMRSLKAMLPLYDTGAGTVYDLRHFMLGIAPNIARWDYHTTHVNLLQLLVSIDPDPVLAGTLRRWIGYTKGRRAKHN</sequence>
<dbReference type="InterPro" id="IPR059154">
    <property type="entry name" value="Glce_b_sandwich"/>
</dbReference>
<feature type="domain" description="D-glucuronyl C5-epimerase beta-sandwich" evidence="16">
    <location>
        <begin position="263"/>
        <end position="386"/>
    </location>
</feature>